<evidence type="ECO:0000256" key="6">
    <source>
        <dbReference type="ARBA" id="ARBA00036818"/>
    </source>
</evidence>
<dbReference type="SMART" id="SM00656">
    <property type="entry name" value="Amb_all"/>
    <property type="match status" value="1"/>
</dbReference>
<dbReference type="AlphaFoldDB" id="A0A1B7YKV5"/>
<name>A0A1B7YKV5_COLHI</name>
<dbReference type="GO" id="GO:0005576">
    <property type="term" value="C:extracellular region"/>
    <property type="evidence" value="ECO:0007669"/>
    <property type="project" value="UniProtKB-SubCell"/>
</dbReference>
<dbReference type="RefSeq" id="XP_018161109.1">
    <property type="nucleotide sequence ID" value="XM_018299863.1"/>
</dbReference>
<evidence type="ECO:0000256" key="3">
    <source>
        <dbReference type="ARBA" id="ARBA00022525"/>
    </source>
</evidence>
<accession>A0A1B7YKV5</accession>
<proteinExistence type="inferred from homology"/>
<dbReference type="GeneID" id="28863970"/>
<keyword evidence="4 9" id="KW-0732">Signal</keyword>
<dbReference type="InterPro" id="IPR011050">
    <property type="entry name" value="Pectin_lyase_fold/virulence"/>
</dbReference>
<dbReference type="Proteomes" id="UP000092177">
    <property type="component" value="Chromosome 3"/>
</dbReference>
<sequence length="375" mass="39503">MKSLLSALILSVGLAAPAAVAQVVGSPWGFATGVTGGGNAKPVYPTTNAELVALLGSAQPQVIVLTKTFQFVGTEGTTTAEDGCAPWGQAAGCQLAINANGWCGNRPRVRVTYDTAGTKPIYVKSNKTLVGQGSAGVISGKGLYLSGVSNVIIQNIEIVNLNPKFVWGGDALTFFGTDLVWIDHVRTSKIGRQHYVTGFGGNKRHTWSNNYLDGKSDFSASCDGRHYWGILVSGDGDEITFQNNYVQYTSGRSPALSGNSIFHAVNSVWSDNNGHALEGGSNARGLFEGCYFDRIKEVAGTNLQNKLFSASPSNRAQCQAALGRTCLPNGYRSSGTFPHSDASLLADFKGRRIAPAGSADEAFLNVPKNAGNGKL</sequence>
<evidence type="ECO:0000313" key="11">
    <source>
        <dbReference type="EMBL" id="OBR12592.1"/>
    </source>
</evidence>
<keyword evidence="12" id="KW-1185">Reference proteome</keyword>
<dbReference type="PANTHER" id="PTHR31683">
    <property type="entry name" value="PECTATE LYASE 18-RELATED"/>
    <property type="match status" value="1"/>
</dbReference>
<evidence type="ECO:0000256" key="7">
    <source>
        <dbReference type="ARBA" id="ARBA00039082"/>
    </source>
</evidence>
<dbReference type="SUPFAM" id="SSF51126">
    <property type="entry name" value="Pectin lyase-like"/>
    <property type="match status" value="1"/>
</dbReference>
<dbReference type="Gene3D" id="2.160.20.10">
    <property type="entry name" value="Single-stranded right-handed beta-helix, Pectin lyase-like"/>
    <property type="match status" value="1"/>
</dbReference>
<dbReference type="GO" id="GO:0030570">
    <property type="term" value="F:pectate lyase activity"/>
    <property type="evidence" value="ECO:0007669"/>
    <property type="project" value="InterPro"/>
</dbReference>
<dbReference type="PANTHER" id="PTHR31683:SF16">
    <property type="entry name" value="PECTIN LYASE A-RELATED"/>
    <property type="match status" value="1"/>
</dbReference>
<dbReference type="FunFam" id="2.160.20.10:FF:000003">
    <property type="entry name" value="Pectin lyase F"/>
    <property type="match status" value="1"/>
</dbReference>
<dbReference type="InterPro" id="IPR012334">
    <property type="entry name" value="Pectin_lyas_fold"/>
</dbReference>
<dbReference type="VEuPathDB" id="FungiDB:CH63R_04888"/>
<evidence type="ECO:0000256" key="4">
    <source>
        <dbReference type="ARBA" id="ARBA00022729"/>
    </source>
</evidence>
<dbReference type="EC" id="4.2.2.10" evidence="7"/>
<evidence type="ECO:0000256" key="5">
    <source>
        <dbReference type="ARBA" id="ARBA00023239"/>
    </source>
</evidence>
<dbReference type="GO" id="GO:0047490">
    <property type="term" value="F:pectin lyase activity"/>
    <property type="evidence" value="ECO:0007669"/>
    <property type="project" value="UniProtKB-EC"/>
</dbReference>
<protein>
    <recommendedName>
        <fullName evidence="7">pectin lyase</fullName>
        <ecNumber evidence="7">4.2.2.10</ecNumber>
    </recommendedName>
</protein>
<dbReference type="GO" id="GO:0000272">
    <property type="term" value="P:polysaccharide catabolic process"/>
    <property type="evidence" value="ECO:0007669"/>
    <property type="project" value="UniProtKB-KW"/>
</dbReference>
<evidence type="ECO:0000256" key="1">
    <source>
        <dbReference type="ARBA" id="ARBA00004613"/>
    </source>
</evidence>
<organism evidence="11 12">
    <name type="scientific">Colletotrichum higginsianum (strain IMI 349063)</name>
    <name type="common">Crucifer anthracnose fungus</name>
    <dbReference type="NCBI Taxonomy" id="759273"/>
    <lineage>
        <taxon>Eukaryota</taxon>
        <taxon>Fungi</taxon>
        <taxon>Dikarya</taxon>
        <taxon>Ascomycota</taxon>
        <taxon>Pezizomycotina</taxon>
        <taxon>Sordariomycetes</taxon>
        <taxon>Hypocreomycetidae</taxon>
        <taxon>Glomerellales</taxon>
        <taxon>Glomerellaceae</taxon>
        <taxon>Colletotrichum</taxon>
        <taxon>Colletotrichum destructivum species complex</taxon>
    </lineage>
</organism>
<dbReference type="OrthoDB" id="1637350at2759"/>
<gene>
    <name evidence="11" type="ORF">CH63R_04888</name>
</gene>
<comment type="subcellular location">
    <subcellularLocation>
        <location evidence="1 8">Secreted</location>
    </subcellularLocation>
</comment>
<evidence type="ECO:0000313" key="12">
    <source>
        <dbReference type="Proteomes" id="UP000092177"/>
    </source>
</evidence>
<dbReference type="EMBL" id="LTAN01000003">
    <property type="protein sequence ID" value="OBR12592.1"/>
    <property type="molecule type" value="Genomic_DNA"/>
</dbReference>
<evidence type="ECO:0000256" key="2">
    <source>
        <dbReference type="ARBA" id="ARBA00010980"/>
    </source>
</evidence>
<comment type="catalytic activity">
    <reaction evidence="6">
        <text>Eliminative cleavage of (1-&gt;4)-alpha-D-galacturonan methyl ester to give oligosaccharides with 4-deoxy-6-O-methyl-alpha-D-galact-4-enuronosyl groups at their non-reducing ends.</text>
        <dbReference type="EC" id="4.2.2.10"/>
    </reaction>
</comment>
<dbReference type="InterPro" id="IPR045032">
    <property type="entry name" value="PEL"/>
</dbReference>
<reference evidence="12" key="1">
    <citation type="journal article" date="2017" name="BMC Genomics">
        <title>Gapless genome assembly of Colletotrichum higginsianum reveals chromosome structure and association of transposable elements with secondary metabolite gene clusters.</title>
        <authorList>
            <person name="Dallery J.-F."/>
            <person name="Lapalu N."/>
            <person name="Zampounis A."/>
            <person name="Pigne S."/>
            <person name="Luyten I."/>
            <person name="Amselem J."/>
            <person name="Wittenberg A.H.J."/>
            <person name="Zhou S."/>
            <person name="de Queiroz M.V."/>
            <person name="Robin G.P."/>
            <person name="Auger A."/>
            <person name="Hainaut M."/>
            <person name="Henrissat B."/>
            <person name="Kim K.-T."/>
            <person name="Lee Y.-H."/>
            <person name="Lespinet O."/>
            <person name="Schwartz D.C."/>
            <person name="Thon M.R."/>
            <person name="O'Connell R.J."/>
        </authorList>
    </citation>
    <scope>NUCLEOTIDE SEQUENCE [LARGE SCALE GENOMIC DNA]</scope>
    <source>
        <strain evidence="12">IMI 349063</strain>
    </source>
</reference>
<keyword evidence="3 8" id="KW-0964">Secreted</keyword>
<evidence type="ECO:0000259" key="10">
    <source>
        <dbReference type="SMART" id="SM00656"/>
    </source>
</evidence>
<evidence type="ECO:0000256" key="8">
    <source>
        <dbReference type="RuleBase" id="RU361173"/>
    </source>
</evidence>
<keyword evidence="8" id="KW-0624">Polysaccharide degradation</keyword>
<keyword evidence="8" id="KW-0119">Carbohydrate metabolism</keyword>
<evidence type="ECO:0000256" key="9">
    <source>
        <dbReference type="SAM" id="SignalP"/>
    </source>
</evidence>
<comment type="similarity">
    <text evidence="2 8">Belongs to the polysaccharide lyase 1 family.</text>
</comment>
<comment type="caution">
    <text evidence="11">The sequence shown here is derived from an EMBL/GenBank/DDBJ whole genome shotgun (WGS) entry which is preliminary data.</text>
</comment>
<feature type="signal peptide" evidence="9">
    <location>
        <begin position="1"/>
        <end position="21"/>
    </location>
</feature>
<dbReference type="InterPro" id="IPR002022">
    <property type="entry name" value="Pec_lyase"/>
</dbReference>
<feature type="domain" description="Pectate lyase" evidence="10">
    <location>
        <begin position="86"/>
        <end position="298"/>
    </location>
</feature>
<dbReference type="KEGG" id="chig:CH63R_04888"/>
<keyword evidence="5 8" id="KW-0456">Lyase</keyword>
<dbReference type="Pfam" id="PF00544">
    <property type="entry name" value="Pectate_lyase_4"/>
    <property type="match status" value="1"/>
</dbReference>
<feature type="chain" id="PRO_5008601737" description="pectin lyase" evidence="9">
    <location>
        <begin position="22"/>
        <end position="375"/>
    </location>
</feature>